<dbReference type="AlphaFoldDB" id="A0A8S3CNP1"/>
<evidence type="ECO:0000313" key="2">
    <source>
        <dbReference type="EMBL" id="CAF4513642.1"/>
    </source>
</evidence>
<dbReference type="Proteomes" id="UP000681967">
    <property type="component" value="Unassembled WGS sequence"/>
</dbReference>
<evidence type="ECO:0000256" key="1">
    <source>
        <dbReference type="SAM" id="Phobius"/>
    </source>
</evidence>
<dbReference type="EMBL" id="CAJOBI010084713">
    <property type="protein sequence ID" value="CAF4513642.1"/>
    <property type="molecule type" value="Genomic_DNA"/>
</dbReference>
<reference evidence="4" key="1">
    <citation type="submission" date="2021-02" db="EMBL/GenBank/DDBJ databases">
        <authorList>
            <person name="Nowell W R."/>
        </authorList>
    </citation>
    <scope>NUCLEOTIDE SEQUENCE</scope>
</reference>
<sequence length="44" mass="4683">KSYLTTNVMGTSVKSSNMFSLALNSSSSKLSISCTILLLLLSLK</sequence>
<evidence type="ECO:0000313" key="5">
    <source>
        <dbReference type="Proteomes" id="UP000681720"/>
    </source>
</evidence>
<dbReference type="EMBL" id="CAJOBH010131790">
    <property type="protein sequence ID" value="CAF4761056.1"/>
    <property type="molecule type" value="Genomic_DNA"/>
</dbReference>
<organism evidence="4 5">
    <name type="scientific">Rotaria magnacalcarata</name>
    <dbReference type="NCBI Taxonomy" id="392030"/>
    <lineage>
        <taxon>Eukaryota</taxon>
        <taxon>Metazoa</taxon>
        <taxon>Spiralia</taxon>
        <taxon>Gnathifera</taxon>
        <taxon>Rotifera</taxon>
        <taxon>Eurotatoria</taxon>
        <taxon>Bdelloidea</taxon>
        <taxon>Philodinida</taxon>
        <taxon>Philodinidae</taxon>
        <taxon>Rotaria</taxon>
    </lineage>
</organism>
<feature type="transmembrane region" description="Helical" evidence="1">
    <location>
        <begin position="20"/>
        <end position="41"/>
    </location>
</feature>
<name>A0A8S3CNP1_9BILA</name>
<comment type="caution">
    <text evidence="4">The sequence shown here is derived from an EMBL/GenBank/DDBJ whole genome shotgun (WGS) entry which is preliminary data.</text>
</comment>
<accession>A0A8S3CNP1</accession>
<keyword evidence="1" id="KW-0812">Transmembrane</keyword>
<evidence type="ECO:0000313" key="3">
    <source>
        <dbReference type="EMBL" id="CAF4761056.1"/>
    </source>
</evidence>
<keyword evidence="1" id="KW-1133">Transmembrane helix</keyword>
<gene>
    <name evidence="3" type="ORF">BYL167_LOCUS46508</name>
    <name evidence="4" type="ORF">GIL414_LOCUS52088</name>
    <name evidence="2" type="ORF">SMN809_LOCUS35485</name>
</gene>
<feature type="non-terminal residue" evidence="4">
    <location>
        <position position="1"/>
    </location>
</feature>
<protein>
    <submittedName>
        <fullName evidence="4">Uncharacterized protein</fullName>
    </submittedName>
</protein>
<dbReference type="Proteomes" id="UP000676336">
    <property type="component" value="Unassembled WGS sequence"/>
</dbReference>
<proteinExistence type="predicted"/>
<dbReference type="EMBL" id="CAJOBJ010177569">
    <property type="protein sequence ID" value="CAF4906177.1"/>
    <property type="molecule type" value="Genomic_DNA"/>
</dbReference>
<dbReference type="Proteomes" id="UP000681720">
    <property type="component" value="Unassembled WGS sequence"/>
</dbReference>
<keyword evidence="1" id="KW-0472">Membrane</keyword>
<evidence type="ECO:0000313" key="4">
    <source>
        <dbReference type="EMBL" id="CAF4906177.1"/>
    </source>
</evidence>